<dbReference type="EMBL" id="ABCC02000020">
    <property type="protein sequence ID" value="EDP17930.1"/>
    <property type="molecule type" value="Genomic_DNA"/>
</dbReference>
<dbReference type="HOGENOM" id="CLU_3372939_0_0_9"/>
<sequence length="34" mass="4214">MIKFKKIVKYGESNKYRQHRQNPIDTVYSLNYNH</sequence>
<proteinExistence type="predicted"/>
<reference evidence="1 2" key="2">
    <citation type="submission" date="2007-09" db="EMBL/GenBank/DDBJ databases">
        <title>Draft genome sequence of Clostridium bolteae (ATCC BAA-613).</title>
        <authorList>
            <person name="Sudarsanam P."/>
            <person name="Ley R."/>
            <person name="Guruge J."/>
            <person name="Turnbaugh P.J."/>
            <person name="Mahowald M."/>
            <person name="Liep D."/>
            <person name="Gordon J."/>
        </authorList>
    </citation>
    <scope>NUCLEOTIDE SEQUENCE [LARGE SCALE GENOMIC DNA]</scope>
    <source>
        <strain evidence="2">ATCC BAA-613 / DSM 15670 / CCUG 46953 / JCM 12243 / WAL 16351</strain>
    </source>
</reference>
<evidence type="ECO:0000313" key="2">
    <source>
        <dbReference type="Proteomes" id="UP000005396"/>
    </source>
</evidence>
<evidence type="ECO:0000313" key="1">
    <source>
        <dbReference type="EMBL" id="EDP17930.1"/>
    </source>
</evidence>
<gene>
    <name evidence="1" type="ORF">CLOBOL_01882</name>
</gene>
<dbReference type="Proteomes" id="UP000005396">
    <property type="component" value="Unassembled WGS sequence"/>
</dbReference>
<accession>A8RME1</accession>
<dbReference type="AlphaFoldDB" id="A8RME1"/>
<comment type="caution">
    <text evidence="1">The sequence shown here is derived from an EMBL/GenBank/DDBJ whole genome shotgun (WGS) entry which is preliminary data.</text>
</comment>
<reference evidence="1 2" key="1">
    <citation type="submission" date="2007-08" db="EMBL/GenBank/DDBJ databases">
        <authorList>
            <person name="Fulton L."/>
            <person name="Clifton S."/>
            <person name="Fulton B."/>
            <person name="Xu J."/>
            <person name="Minx P."/>
            <person name="Pepin K.H."/>
            <person name="Johnson M."/>
            <person name="Thiruvilangam P."/>
            <person name="Bhonagiri V."/>
            <person name="Nash W.E."/>
            <person name="Mardis E.R."/>
            <person name="Wilson R.K."/>
        </authorList>
    </citation>
    <scope>NUCLEOTIDE SEQUENCE [LARGE SCALE GENOMIC DNA]</scope>
    <source>
        <strain evidence="2">ATCC BAA-613 / DSM 15670 / CCUG 46953 / JCM 12243 / WAL 16351</strain>
    </source>
</reference>
<protein>
    <submittedName>
        <fullName evidence="1">Uncharacterized protein</fullName>
    </submittedName>
</protein>
<organism evidence="1 2">
    <name type="scientific">Enterocloster bolteae (strain ATCC BAA-613 / DSM 15670 / CCUG 46953 / JCM 12243 / WAL 16351)</name>
    <name type="common">Clostridium bolteae</name>
    <dbReference type="NCBI Taxonomy" id="411902"/>
    <lineage>
        <taxon>Bacteria</taxon>
        <taxon>Bacillati</taxon>
        <taxon>Bacillota</taxon>
        <taxon>Clostridia</taxon>
        <taxon>Lachnospirales</taxon>
        <taxon>Lachnospiraceae</taxon>
        <taxon>Enterocloster</taxon>
    </lineage>
</organism>
<name>A8RME1_ENTBW</name>
<dbReference type="PaxDb" id="411902-CLOBOL_01882"/>